<dbReference type="EMBL" id="JADWOX010000013">
    <property type="protein sequence ID" value="MBI1685530.1"/>
    <property type="molecule type" value="Genomic_DNA"/>
</dbReference>
<dbReference type="InterPro" id="IPR027268">
    <property type="entry name" value="Peptidase_M4/M1_CTD_sf"/>
</dbReference>
<protein>
    <recommendedName>
        <fullName evidence="1">Peptidase M61 catalytic domain-containing protein</fullName>
    </recommendedName>
</protein>
<dbReference type="InterPro" id="IPR007963">
    <property type="entry name" value="Peptidase_M61_catalytic"/>
</dbReference>
<feature type="domain" description="Peptidase M61 catalytic" evidence="1">
    <location>
        <begin position="272"/>
        <end position="339"/>
    </location>
</feature>
<evidence type="ECO:0000259" key="1">
    <source>
        <dbReference type="Pfam" id="PF05299"/>
    </source>
</evidence>
<organism evidence="2 3">
    <name type="scientific">Caulobacter hibisci</name>
    <dbReference type="NCBI Taxonomy" id="2035993"/>
    <lineage>
        <taxon>Bacteria</taxon>
        <taxon>Pseudomonadati</taxon>
        <taxon>Pseudomonadota</taxon>
        <taxon>Alphaproteobacteria</taxon>
        <taxon>Caulobacterales</taxon>
        <taxon>Caulobacteraceae</taxon>
        <taxon>Caulobacter</taxon>
    </lineage>
</organism>
<comment type="caution">
    <text evidence="2">The sequence shown here is derived from an EMBL/GenBank/DDBJ whole genome shotgun (WGS) entry which is preliminary data.</text>
</comment>
<sequence>MAALFVFTAPALAEPKLKPAPVAYAVSPIMDGQDLTGLRITATFKADADGETRLSLPHNWMGRKEIWRNLSNLTVEGADSIVEDTPKERIVRSKPGRRLVLRYTVRDTLGRDPGQSDGYPSEPWVRPSWFYVDGASALVVIDGREDGPGSFDWGKDWPKDFKLASNLEDAADWTGDLRHSVFMGGRDVKIIRSGPVRLAIRGTYAFAEADLARELEAILAAERGFFGDNQKRPFLVTAQSLKPENAAAFHGTGKEQAFAMVTTSNMTLEDMRVLLAHEIFHAWNPSRLGQAFGPRGYWFSEGFTDFYARRLLARTRLMTPAGFTAAWNETLKAYGTSPVIAMPNKEAAEKFWTEPGVDQLAYQRGSLLAAIWDARLRQAGSSLDQVLRDQAAGRDAKPEATMLAAFIDAARARGLNVADDIEAHVALGAPIRLPSAAFLPCARVEQATTPTFDRGFEPSVDDKGTMSVADLRETSAAYRAGLRNGMIIVERRKGRGGDASIPYELVVRTGDGPTQVVTFLPQGDGVETYQRLVLTPEAERDPGLCDFRQGPPRPSL</sequence>
<accession>A0ABS0T381</accession>
<evidence type="ECO:0000313" key="2">
    <source>
        <dbReference type="EMBL" id="MBI1685530.1"/>
    </source>
</evidence>
<evidence type="ECO:0000313" key="3">
    <source>
        <dbReference type="Proteomes" id="UP000639859"/>
    </source>
</evidence>
<name>A0ABS0T381_9CAUL</name>
<keyword evidence="3" id="KW-1185">Reference proteome</keyword>
<proteinExistence type="predicted"/>
<dbReference type="SUPFAM" id="SSF55486">
    <property type="entry name" value="Metalloproteases ('zincins'), catalytic domain"/>
    <property type="match status" value="1"/>
</dbReference>
<dbReference type="Gene3D" id="1.10.390.10">
    <property type="entry name" value="Neutral Protease Domain 2"/>
    <property type="match status" value="1"/>
</dbReference>
<dbReference type="RefSeq" id="WP_198577433.1">
    <property type="nucleotide sequence ID" value="NZ_JADWOX010000013.1"/>
</dbReference>
<reference evidence="2 3" key="1">
    <citation type="submission" date="2020-11" db="EMBL/GenBank/DDBJ databases">
        <title>genome sequence of strain KACC 18849.</title>
        <authorList>
            <person name="Gao J."/>
            <person name="Zhang X."/>
        </authorList>
    </citation>
    <scope>NUCLEOTIDE SEQUENCE [LARGE SCALE GENOMIC DNA]</scope>
    <source>
        <strain evidence="2 3">KACC 18849</strain>
    </source>
</reference>
<dbReference type="Proteomes" id="UP000639859">
    <property type="component" value="Unassembled WGS sequence"/>
</dbReference>
<dbReference type="Pfam" id="PF05299">
    <property type="entry name" value="Peptidase_M61"/>
    <property type="match status" value="1"/>
</dbReference>
<gene>
    <name evidence="2" type="ORF">I4Q42_17815</name>
</gene>